<sequence length="84" mass="8917">MVMAVKNSPQKLYANGSIGTVVDSEPLTEYPVVEFRDGRRVTMVPDVWGIARRRAQTSEHFSSAAAAGVGDNSSQKSGNDTGCG</sequence>
<feature type="compositionally biased region" description="Polar residues" evidence="1">
    <location>
        <begin position="71"/>
        <end position="84"/>
    </location>
</feature>
<name>A0A8F1MCU2_9BACT</name>
<organism evidence="2 3">
    <name type="scientific">Candidatus Minimicrobia naudis</name>
    <dbReference type="NCBI Taxonomy" id="2841263"/>
    <lineage>
        <taxon>Bacteria</taxon>
        <taxon>Candidatus Saccharimonadota</taxon>
        <taxon>Candidatus Saccharimonadota incertae sedis</taxon>
        <taxon>Candidatus Minimicrobia</taxon>
    </lineage>
</organism>
<evidence type="ECO:0000313" key="2">
    <source>
        <dbReference type="EMBL" id="QWQ32566.1"/>
    </source>
</evidence>
<dbReference type="EMBL" id="CP076460">
    <property type="protein sequence ID" value="QWQ32566.1"/>
    <property type="molecule type" value="Genomic_DNA"/>
</dbReference>
<reference evidence="2" key="1">
    <citation type="submission" date="2021-06" db="EMBL/GenBank/DDBJ databases">
        <title>An adapted protocol for Saccharibacteria cultivation: two new species join this phylum of Candidate Phyla Radiations.</title>
        <authorList>
            <person name="Ibrahim A."/>
            <person name="Maatouk M."/>
            <person name="Zgheib R."/>
            <person name="Haddad G."/>
            <person name="Bou Khalil J."/>
            <person name="Raoult D."/>
            <person name="Bittar F."/>
        </authorList>
    </citation>
    <scope>NUCLEOTIDE SEQUENCE</scope>
    <source>
        <strain evidence="2">IHU1</strain>
    </source>
</reference>
<evidence type="ECO:0000256" key="1">
    <source>
        <dbReference type="SAM" id="MobiDB-lite"/>
    </source>
</evidence>
<evidence type="ECO:0000313" key="3">
    <source>
        <dbReference type="Proteomes" id="UP000679129"/>
    </source>
</evidence>
<protein>
    <submittedName>
        <fullName evidence="2">Uncharacterized protein</fullName>
    </submittedName>
</protein>
<feature type="region of interest" description="Disordered" evidence="1">
    <location>
        <begin position="59"/>
        <end position="84"/>
    </location>
</feature>
<dbReference type="KEGG" id="mnd:KOY48_01785"/>
<accession>A0A8F1MCU2</accession>
<dbReference type="AlphaFoldDB" id="A0A8F1MCU2"/>
<dbReference type="Proteomes" id="UP000679129">
    <property type="component" value="Chromosome"/>
</dbReference>
<proteinExistence type="predicted"/>
<keyword evidence="3" id="KW-1185">Reference proteome</keyword>
<gene>
    <name evidence="2" type="ORF">KOY48_01785</name>
</gene>
<dbReference type="Gene3D" id="2.30.30.940">
    <property type="match status" value="1"/>
</dbReference>